<keyword evidence="3" id="KW-1185">Reference proteome</keyword>
<gene>
    <name evidence="2" type="ORF">RFI_17622</name>
</gene>
<reference evidence="2 3" key="1">
    <citation type="journal article" date="2013" name="Curr. Biol.">
        <title>The Genome of the Foraminiferan Reticulomyxa filosa.</title>
        <authorList>
            <person name="Glockner G."/>
            <person name="Hulsmann N."/>
            <person name="Schleicher M."/>
            <person name="Noegel A.A."/>
            <person name="Eichinger L."/>
            <person name="Gallinger C."/>
            <person name="Pawlowski J."/>
            <person name="Sierra R."/>
            <person name="Euteneuer U."/>
            <person name="Pillet L."/>
            <person name="Moustafa A."/>
            <person name="Platzer M."/>
            <person name="Groth M."/>
            <person name="Szafranski K."/>
            <person name="Schliwa M."/>
        </authorList>
    </citation>
    <scope>NUCLEOTIDE SEQUENCE [LARGE SCALE GENOMIC DNA]</scope>
</reference>
<keyword evidence="1" id="KW-0812">Transmembrane</keyword>
<protein>
    <recommendedName>
        <fullName evidence="4">Transmembrane protein</fullName>
    </recommendedName>
</protein>
<dbReference type="EMBL" id="ASPP01013478">
    <property type="protein sequence ID" value="ETO19609.1"/>
    <property type="molecule type" value="Genomic_DNA"/>
</dbReference>
<evidence type="ECO:0000256" key="1">
    <source>
        <dbReference type="SAM" id="Phobius"/>
    </source>
</evidence>
<evidence type="ECO:0000313" key="3">
    <source>
        <dbReference type="Proteomes" id="UP000023152"/>
    </source>
</evidence>
<feature type="transmembrane region" description="Helical" evidence="1">
    <location>
        <begin position="121"/>
        <end position="143"/>
    </location>
</feature>
<accession>X6N1J6</accession>
<sequence length="153" mass="18721">MDQCKILNMFHQNKKLLIVHKLSTPIFETIFFSFNFPIRNINIYIQINNTKGNNIGISNFFQIKNYLSNTIINSIIYQFKIFHLKFPYSCKQNHYYSLPKYFEDITTMTKKKEKKMEPHPFQLTDFMFTFLNRILTFCYFLYYSLKLKYFFLN</sequence>
<proteinExistence type="predicted"/>
<keyword evidence="1" id="KW-1133">Transmembrane helix</keyword>
<name>X6N1J6_RETFI</name>
<dbReference type="AlphaFoldDB" id="X6N1J6"/>
<comment type="caution">
    <text evidence="2">The sequence shown here is derived from an EMBL/GenBank/DDBJ whole genome shotgun (WGS) entry which is preliminary data.</text>
</comment>
<keyword evidence="1" id="KW-0472">Membrane</keyword>
<evidence type="ECO:0000313" key="2">
    <source>
        <dbReference type="EMBL" id="ETO19609.1"/>
    </source>
</evidence>
<evidence type="ECO:0008006" key="4">
    <source>
        <dbReference type="Google" id="ProtNLM"/>
    </source>
</evidence>
<dbReference type="Proteomes" id="UP000023152">
    <property type="component" value="Unassembled WGS sequence"/>
</dbReference>
<organism evidence="2 3">
    <name type="scientific">Reticulomyxa filosa</name>
    <dbReference type="NCBI Taxonomy" id="46433"/>
    <lineage>
        <taxon>Eukaryota</taxon>
        <taxon>Sar</taxon>
        <taxon>Rhizaria</taxon>
        <taxon>Retaria</taxon>
        <taxon>Foraminifera</taxon>
        <taxon>Monothalamids</taxon>
        <taxon>Reticulomyxidae</taxon>
        <taxon>Reticulomyxa</taxon>
    </lineage>
</organism>